<dbReference type="PRINTS" id="PR00385">
    <property type="entry name" value="P450"/>
</dbReference>
<dbReference type="GO" id="GO:0016705">
    <property type="term" value="F:oxidoreductase activity, acting on paired donors, with incorporation or reduction of molecular oxygen"/>
    <property type="evidence" value="ECO:0007669"/>
    <property type="project" value="InterPro"/>
</dbReference>
<evidence type="ECO:0000256" key="2">
    <source>
        <dbReference type="ARBA" id="ARBA00022692"/>
    </source>
</evidence>
<evidence type="ECO:0000256" key="4">
    <source>
        <dbReference type="ARBA" id="ARBA00022989"/>
    </source>
</evidence>
<dbReference type="GO" id="GO:0016132">
    <property type="term" value="P:brassinosteroid biosynthetic process"/>
    <property type="evidence" value="ECO:0007669"/>
    <property type="project" value="TreeGrafter"/>
</dbReference>
<comment type="caution">
    <text evidence="10">The sequence shown here is derived from an EMBL/GenBank/DDBJ whole genome shotgun (WGS) entry which is preliminary data.</text>
</comment>
<feature type="binding site" description="axial binding residue" evidence="6">
    <location>
        <position position="440"/>
    </location>
    <ligand>
        <name>heme</name>
        <dbReference type="ChEBI" id="CHEBI:30413"/>
    </ligand>
    <ligandPart>
        <name>Fe</name>
        <dbReference type="ChEBI" id="CHEBI:18248"/>
    </ligandPart>
</feature>
<comment type="subcellular location">
    <subcellularLocation>
        <location evidence="1">Membrane</location>
        <topology evidence="1">Single-pass membrane protein</topology>
    </subcellularLocation>
</comment>
<evidence type="ECO:0000313" key="10">
    <source>
        <dbReference type="EMBL" id="KAK1352888.1"/>
    </source>
</evidence>
<evidence type="ECO:0000256" key="8">
    <source>
        <dbReference type="SAM" id="MobiDB-lite"/>
    </source>
</evidence>
<feature type="region of interest" description="Disordered" evidence="8">
    <location>
        <begin position="495"/>
        <end position="515"/>
    </location>
</feature>
<dbReference type="CDD" id="cd11043">
    <property type="entry name" value="CYP90-like"/>
    <property type="match status" value="1"/>
</dbReference>
<dbReference type="Proteomes" id="UP001237642">
    <property type="component" value="Unassembled WGS sequence"/>
</dbReference>
<dbReference type="AlphaFoldDB" id="A0AAD8GRR5"/>
<evidence type="ECO:0000256" key="1">
    <source>
        <dbReference type="ARBA" id="ARBA00004167"/>
    </source>
</evidence>
<comment type="similarity">
    <text evidence="7">Belongs to the cytochrome P450 family.</text>
</comment>
<dbReference type="InterPro" id="IPR036396">
    <property type="entry name" value="Cyt_P450_sf"/>
</dbReference>
<dbReference type="GO" id="GO:0005506">
    <property type="term" value="F:iron ion binding"/>
    <property type="evidence" value="ECO:0007669"/>
    <property type="project" value="InterPro"/>
</dbReference>
<keyword evidence="4 9" id="KW-1133">Transmembrane helix</keyword>
<evidence type="ECO:0000256" key="7">
    <source>
        <dbReference type="RuleBase" id="RU000461"/>
    </source>
</evidence>
<dbReference type="InterPro" id="IPR002403">
    <property type="entry name" value="Cyt_P450_E_grp-IV"/>
</dbReference>
<keyword evidence="7" id="KW-0503">Monooxygenase</keyword>
<dbReference type="GO" id="GO:0010268">
    <property type="term" value="P:brassinosteroid homeostasis"/>
    <property type="evidence" value="ECO:0007669"/>
    <property type="project" value="TreeGrafter"/>
</dbReference>
<keyword evidence="5 6" id="KW-0408">Iron</keyword>
<keyword evidence="2 9" id="KW-0812">Transmembrane</keyword>
<evidence type="ECO:0000256" key="6">
    <source>
        <dbReference type="PIRSR" id="PIRSR602403-1"/>
    </source>
</evidence>
<dbReference type="GO" id="GO:0020037">
    <property type="term" value="F:heme binding"/>
    <property type="evidence" value="ECO:0007669"/>
    <property type="project" value="InterPro"/>
</dbReference>
<evidence type="ECO:0000313" key="11">
    <source>
        <dbReference type="Proteomes" id="UP001237642"/>
    </source>
</evidence>
<dbReference type="GO" id="GO:0004497">
    <property type="term" value="F:monooxygenase activity"/>
    <property type="evidence" value="ECO:0007669"/>
    <property type="project" value="UniProtKB-KW"/>
</dbReference>
<dbReference type="InterPro" id="IPR001128">
    <property type="entry name" value="Cyt_P450"/>
</dbReference>
<gene>
    <name evidence="10" type="ORF">POM88_052726</name>
</gene>
<keyword evidence="3 6" id="KW-0479">Metal-binding</keyword>
<reference evidence="10" key="2">
    <citation type="submission" date="2023-05" db="EMBL/GenBank/DDBJ databases">
        <authorList>
            <person name="Schelkunov M.I."/>
        </authorList>
    </citation>
    <scope>NUCLEOTIDE SEQUENCE</scope>
    <source>
        <strain evidence="10">Hsosn_3</strain>
        <tissue evidence="10">Leaf</tissue>
    </source>
</reference>
<dbReference type="PANTHER" id="PTHR24286:SF11">
    <property type="entry name" value="CYTOCHROME P450, FAMILY 87, SUBFAMILY A, POLYPEPTIDE 2"/>
    <property type="match status" value="1"/>
</dbReference>
<dbReference type="PRINTS" id="PR00465">
    <property type="entry name" value="EP450IV"/>
</dbReference>
<keyword evidence="7" id="KW-0560">Oxidoreductase</keyword>
<dbReference type="PROSITE" id="PS00086">
    <property type="entry name" value="CYTOCHROME_P450"/>
    <property type="match status" value="1"/>
</dbReference>
<dbReference type="Gene3D" id="1.10.630.10">
    <property type="entry name" value="Cytochrome P450"/>
    <property type="match status" value="1"/>
</dbReference>
<accession>A0AAD8GRR5</accession>
<keyword evidence="6 7" id="KW-0349">Heme</keyword>
<feature type="compositionally biased region" description="Basic and acidic residues" evidence="8">
    <location>
        <begin position="504"/>
        <end position="515"/>
    </location>
</feature>
<evidence type="ECO:0000256" key="3">
    <source>
        <dbReference type="ARBA" id="ARBA00022723"/>
    </source>
</evidence>
<evidence type="ECO:0000256" key="5">
    <source>
        <dbReference type="ARBA" id="ARBA00023004"/>
    </source>
</evidence>
<protein>
    <submittedName>
        <fullName evidence="10">Cytochrome P450, family 87, subfamily A, polypeptide 2</fullName>
    </submittedName>
</protein>
<name>A0AAD8GRR5_9APIA</name>
<proteinExistence type="inferred from homology"/>
<evidence type="ECO:0000256" key="9">
    <source>
        <dbReference type="SAM" id="Phobius"/>
    </source>
</evidence>
<keyword evidence="9" id="KW-0472">Membrane</keyword>
<dbReference type="GO" id="GO:0016125">
    <property type="term" value="P:sterol metabolic process"/>
    <property type="evidence" value="ECO:0007669"/>
    <property type="project" value="TreeGrafter"/>
</dbReference>
<sequence length="515" mass="59168">MTRGQTRFSVSCASVLQDLTNSIMSASKIAYNATLRQNYYLICLQYEYHYRLLQGKMWSVCVCIAALVALGFVHWVYRWNNPRCNGNLPPGSMGFPILGETLKFFAPNSSSDIPPFVKERMKRHGPVFRTSLVGRPVIVSANSDLNYYIFQQEGRLFQSCLRKMLTEVEQAATRSLDMWSRQETVELKDASAAMIFDLTAKKLISYDPEKSSDNLRESFVAFIKGLISFPLNIPGTAYHKCLQGRKKAMTMLENMLEERRRRPNKVQRDFYDYVLEELQKKDTVLTEAVALDLMFVLLFASFETTSLAITFAIKMLAENPHVLKELTEEHDAILRKREDSELGLTWKEYKSMKFTFQVINETARLANIVPGIFRKTLKDIKYKEHTIPAGWAVMVCPPAVHLNPSTYKDPLQFNPWRWEESELKGASKNFMAFGGGMRFCVGTDFTKVQMAVFLHCLVTKYRWVLMRGGDIVRTPGLQFPNGLHIQISEKYKIRARGGKNQSSSREDKEAKHMYC</sequence>
<feature type="transmembrane region" description="Helical" evidence="9">
    <location>
        <begin position="57"/>
        <end position="77"/>
    </location>
</feature>
<dbReference type="PANTHER" id="PTHR24286">
    <property type="entry name" value="CYTOCHROME P450 26"/>
    <property type="match status" value="1"/>
</dbReference>
<dbReference type="EMBL" id="JAUIZM010000014">
    <property type="protein sequence ID" value="KAK1352888.1"/>
    <property type="molecule type" value="Genomic_DNA"/>
</dbReference>
<reference evidence="10" key="1">
    <citation type="submission" date="2023-02" db="EMBL/GenBank/DDBJ databases">
        <title>Genome of toxic invasive species Heracleum sosnowskyi carries increased number of genes despite the absence of recent whole-genome duplications.</title>
        <authorList>
            <person name="Schelkunov M."/>
            <person name="Shtratnikova V."/>
            <person name="Makarenko M."/>
            <person name="Klepikova A."/>
            <person name="Omelchenko D."/>
            <person name="Novikova G."/>
            <person name="Obukhova E."/>
            <person name="Bogdanov V."/>
            <person name="Penin A."/>
            <person name="Logacheva M."/>
        </authorList>
    </citation>
    <scope>NUCLEOTIDE SEQUENCE</scope>
    <source>
        <strain evidence="10">Hsosn_3</strain>
        <tissue evidence="10">Leaf</tissue>
    </source>
</reference>
<dbReference type="InterPro" id="IPR017972">
    <property type="entry name" value="Cyt_P450_CS"/>
</dbReference>
<organism evidence="10 11">
    <name type="scientific">Heracleum sosnowskyi</name>
    <dbReference type="NCBI Taxonomy" id="360622"/>
    <lineage>
        <taxon>Eukaryota</taxon>
        <taxon>Viridiplantae</taxon>
        <taxon>Streptophyta</taxon>
        <taxon>Embryophyta</taxon>
        <taxon>Tracheophyta</taxon>
        <taxon>Spermatophyta</taxon>
        <taxon>Magnoliopsida</taxon>
        <taxon>eudicotyledons</taxon>
        <taxon>Gunneridae</taxon>
        <taxon>Pentapetalae</taxon>
        <taxon>asterids</taxon>
        <taxon>campanulids</taxon>
        <taxon>Apiales</taxon>
        <taxon>Apiaceae</taxon>
        <taxon>Apioideae</taxon>
        <taxon>apioid superclade</taxon>
        <taxon>Tordylieae</taxon>
        <taxon>Tordyliinae</taxon>
        <taxon>Heracleum</taxon>
    </lineage>
</organism>
<dbReference type="Pfam" id="PF00067">
    <property type="entry name" value="p450"/>
    <property type="match status" value="1"/>
</dbReference>
<dbReference type="GO" id="GO:0016020">
    <property type="term" value="C:membrane"/>
    <property type="evidence" value="ECO:0007669"/>
    <property type="project" value="UniProtKB-SubCell"/>
</dbReference>
<keyword evidence="11" id="KW-1185">Reference proteome</keyword>
<dbReference type="SUPFAM" id="SSF48264">
    <property type="entry name" value="Cytochrome P450"/>
    <property type="match status" value="1"/>
</dbReference>
<comment type="cofactor">
    <cofactor evidence="6">
        <name>heme</name>
        <dbReference type="ChEBI" id="CHEBI:30413"/>
    </cofactor>
</comment>